<dbReference type="InterPro" id="IPR000719">
    <property type="entry name" value="Prot_kinase_dom"/>
</dbReference>
<dbReference type="Gene3D" id="1.10.510.10">
    <property type="entry name" value="Transferase(Phosphotransferase) domain 1"/>
    <property type="match status" value="1"/>
</dbReference>
<dbReference type="PROSITE" id="PS50011">
    <property type="entry name" value="PROTEIN_KINASE_DOM"/>
    <property type="match status" value="1"/>
</dbReference>
<dbReference type="PANTHER" id="PTHR24356">
    <property type="entry name" value="SERINE/THREONINE-PROTEIN KINASE"/>
    <property type="match status" value="1"/>
</dbReference>
<evidence type="ECO:0000256" key="6">
    <source>
        <dbReference type="ARBA" id="ARBA00022840"/>
    </source>
</evidence>
<dbReference type="InterPro" id="IPR000961">
    <property type="entry name" value="AGC-kinase_C"/>
</dbReference>
<feature type="compositionally biased region" description="Basic and acidic residues" evidence="11">
    <location>
        <begin position="348"/>
        <end position="361"/>
    </location>
</feature>
<feature type="binding site" evidence="9">
    <location>
        <position position="88"/>
    </location>
    <ligand>
        <name>ATP</name>
        <dbReference type="ChEBI" id="CHEBI:30616"/>
    </ligand>
</feature>
<dbReference type="OrthoDB" id="10252171at2759"/>
<dbReference type="PROSITE" id="PS51285">
    <property type="entry name" value="AGC_KINASE_CTER"/>
    <property type="match status" value="1"/>
</dbReference>
<dbReference type="SUPFAM" id="SSF56112">
    <property type="entry name" value="Protein kinase-like (PK-like)"/>
    <property type="match status" value="1"/>
</dbReference>
<keyword evidence="4 9" id="KW-0547">Nucleotide-binding</keyword>
<evidence type="ECO:0000256" key="5">
    <source>
        <dbReference type="ARBA" id="ARBA00022777"/>
    </source>
</evidence>
<keyword evidence="2 10" id="KW-0723">Serine/threonine-protein kinase</keyword>
<evidence type="ECO:0000256" key="4">
    <source>
        <dbReference type="ARBA" id="ARBA00022741"/>
    </source>
</evidence>
<dbReference type="STRING" id="933084.A0A067QCA9"/>
<feature type="domain" description="AGC-kinase C-terminal" evidence="13">
    <location>
        <begin position="324"/>
        <end position="389"/>
    </location>
</feature>
<dbReference type="PROSITE" id="PS00108">
    <property type="entry name" value="PROTEIN_KINASE_ST"/>
    <property type="match status" value="1"/>
</dbReference>
<evidence type="ECO:0000256" key="1">
    <source>
        <dbReference type="ARBA" id="ARBA00012513"/>
    </source>
</evidence>
<dbReference type="InParanoid" id="A0A067QCA9"/>
<dbReference type="InterPro" id="IPR011009">
    <property type="entry name" value="Kinase-like_dom_sf"/>
</dbReference>
<name>A0A067QCA9_9AGAM</name>
<evidence type="ECO:0000313" key="14">
    <source>
        <dbReference type="EMBL" id="KDQ61137.1"/>
    </source>
</evidence>
<sequence length="389" mass="44378">MYTLPSSSGSLPPESTLSTRQDARTDDPKHSPRANERTVDLRPRPLTLADLTCHLGIGEGAYGAVVLLRVDRDPEHEMDLPGALIAAKYTTKRTIRQLDRTDPHATKYERSMLARLPWHPFVAGLISAFHDSRNIYLGMELIPSGTLAGHIQKNGPLDNSTSRFYFANIACGLDFIHRHGIIHRDLKPDNVLIGSDGYLCLADFGQAKLASENDNDWLNRGTPGYMAPELIHVEEKSYYTDHTADWWASGCCLFEMLTKRIAFIGRQMLKIHRRTIKGRYRWRPEDDWVEPGAKDIVSRLLTPNSDLRLGCKGTKEVQAHPWLESIDWTQLERRLVLPPYIPPEPSLDEKWHRRPLPRKDVDQDDVPDLEVELPPLEQLYNDQFVNLDP</sequence>
<comment type="catalytic activity">
    <reaction evidence="7">
        <text>L-threonyl-[protein] + ATP = O-phospho-L-threonyl-[protein] + ADP + H(+)</text>
        <dbReference type="Rhea" id="RHEA:46608"/>
        <dbReference type="Rhea" id="RHEA-COMP:11060"/>
        <dbReference type="Rhea" id="RHEA-COMP:11605"/>
        <dbReference type="ChEBI" id="CHEBI:15378"/>
        <dbReference type="ChEBI" id="CHEBI:30013"/>
        <dbReference type="ChEBI" id="CHEBI:30616"/>
        <dbReference type="ChEBI" id="CHEBI:61977"/>
        <dbReference type="ChEBI" id="CHEBI:456216"/>
        <dbReference type="EC" id="2.7.11.1"/>
    </reaction>
</comment>
<keyword evidence="15" id="KW-1185">Reference proteome</keyword>
<evidence type="ECO:0000259" key="13">
    <source>
        <dbReference type="PROSITE" id="PS51285"/>
    </source>
</evidence>
<dbReference type="InterPro" id="IPR017441">
    <property type="entry name" value="Protein_kinase_ATP_BS"/>
</dbReference>
<comment type="catalytic activity">
    <reaction evidence="8">
        <text>L-seryl-[protein] + ATP = O-phospho-L-seryl-[protein] + ADP + H(+)</text>
        <dbReference type="Rhea" id="RHEA:17989"/>
        <dbReference type="Rhea" id="RHEA-COMP:9863"/>
        <dbReference type="Rhea" id="RHEA-COMP:11604"/>
        <dbReference type="ChEBI" id="CHEBI:15378"/>
        <dbReference type="ChEBI" id="CHEBI:29999"/>
        <dbReference type="ChEBI" id="CHEBI:30616"/>
        <dbReference type="ChEBI" id="CHEBI:83421"/>
        <dbReference type="ChEBI" id="CHEBI:456216"/>
        <dbReference type="EC" id="2.7.11.1"/>
    </reaction>
</comment>
<dbReference type="GO" id="GO:0004674">
    <property type="term" value="F:protein serine/threonine kinase activity"/>
    <property type="evidence" value="ECO:0007669"/>
    <property type="project" value="UniProtKB-KW"/>
</dbReference>
<dbReference type="GO" id="GO:0035556">
    <property type="term" value="P:intracellular signal transduction"/>
    <property type="evidence" value="ECO:0007669"/>
    <property type="project" value="TreeGrafter"/>
</dbReference>
<keyword evidence="6 9" id="KW-0067">ATP-binding</keyword>
<feature type="region of interest" description="Disordered" evidence="11">
    <location>
        <begin position="348"/>
        <end position="372"/>
    </location>
</feature>
<evidence type="ECO:0000256" key="10">
    <source>
        <dbReference type="RuleBase" id="RU000304"/>
    </source>
</evidence>
<feature type="compositionally biased region" description="Low complexity" evidence="11">
    <location>
        <begin position="1"/>
        <end position="19"/>
    </location>
</feature>
<evidence type="ECO:0000256" key="2">
    <source>
        <dbReference type="ARBA" id="ARBA00022527"/>
    </source>
</evidence>
<dbReference type="Proteomes" id="UP000027265">
    <property type="component" value="Unassembled WGS sequence"/>
</dbReference>
<comment type="similarity">
    <text evidence="10">Belongs to the protein kinase superfamily.</text>
</comment>
<keyword evidence="3" id="KW-0808">Transferase</keyword>
<feature type="domain" description="Protein kinase" evidence="12">
    <location>
        <begin position="51"/>
        <end position="323"/>
    </location>
</feature>
<organism evidence="14 15">
    <name type="scientific">Jaapia argillacea MUCL 33604</name>
    <dbReference type="NCBI Taxonomy" id="933084"/>
    <lineage>
        <taxon>Eukaryota</taxon>
        <taxon>Fungi</taxon>
        <taxon>Dikarya</taxon>
        <taxon>Basidiomycota</taxon>
        <taxon>Agaricomycotina</taxon>
        <taxon>Agaricomycetes</taxon>
        <taxon>Agaricomycetidae</taxon>
        <taxon>Jaapiales</taxon>
        <taxon>Jaapiaceae</taxon>
        <taxon>Jaapia</taxon>
    </lineage>
</organism>
<dbReference type="EC" id="2.7.11.1" evidence="1"/>
<reference evidence="15" key="1">
    <citation type="journal article" date="2014" name="Proc. Natl. Acad. Sci. U.S.A.">
        <title>Extensive sampling of basidiomycete genomes demonstrates inadequacy of the white-rot/brown-rot paradigm for wood decay fungi.</title>
        <authorList>
            <person name="Riley R."/>
            <person name="Salamov A.A."/>
            <person name="Brown D.W."/>
            <person name="Nagy L.G."/>
            <person name="Floudas D."/>
            <person name="Held B.W."/>
            <person name="Levasseur A."/>
            <person name="Lombard V."/>
            <person name="Morin E."/>
            <person name="Otillar R."/>
            <person name="Lindquist E.A."/>
            <person name="Sun H."/>
            <person name="LaButti K.M."/>
            <person name="Schmutz J."/>
            <person name="Jabbour D."/>
            <person name="Luo H."/>
            <person name="Baker S.E."/>
            <person name="Pisabarro A.G."/>
            <person name="Walton J.D."/>
            <person name="Blanchette R.A."/>
            <person name="Henrissat B."/>
            <person name="Martin F."/>
            <person name="Cullen D."/>
            <person name="Hibbett D.S."/>
            <person name="Grigoriev I.V."/>
        </authorList>
    </citation>
    <scope>NUCLEOTIDE SEQUENCE [LARGE SCALE GENOMIC DNA]</scope>
    <source>
        <strain evidence="15">MUCL 33604</strain>
    </source>
</reference>
<evidence type="ECO:0000256" key="7">
    <source>
        <dbReference type="ARBA" id="ARBA00047899"/>
    </source>
</evidence>
<dbReference type="InterPro" id="IPR050236">
    <property type="entry name" value="Ser_Thr_kinase_AGC"/>
</dbReference>
<evidence type="ECO:0000256" key="3">
    <source>
        <dbReference type="ARBA" id="ARBA00022679"/>
    </source>
</evidence>
<dbReference type="GO" id="GO:0005524">
    <property type="term" value="F:ATP binding"/>
    <property type="evidence" value="ECO:0007669"/>
    <property type="project" value="UniProtKB-UniRule"/>
</dbReference>
<dbReference type="PANTHER" id="PTHR24356:SF1">
    <property type="entry name" value="SERINE_THREONINE-PROTEIN KINASE GREATWALL"/>
    <property type="match status" value="1"/>
</dbReference>
<evidence type="ECO:0000256" key="8">
    <source>
        <dbReference type="ARBA" id="ARBA00048679"/>
    </source>
</evidence>
<evidence type="ECO:0000256" key="11">
    <source>
        <dbReference type="SAM" id="MobiDB-lite"/>
    </source>
</evidence>
<dbReference type="InterPro" id="IPR008271">
    <property type="entry name" value="Ser/Thr_kinase_AS"/>
</dbReference>
<feature type="compositionally biased region" description="Basic and acidic residues" evidence="11">
    <location>
        <begin position="21"/>
        <end position="41"/>
    </location>
</feature>
<dbReference type="PROSITE" id="PS00107">
    <property type="entry name" value="PROTEIN_KINASE_ATP"/>
    <property type="match status" value="1"/>
</dbReference>
<proteinExistence type="inferred from homology"/>
<keyword evidence="5" id="KW-0418">Kinase</keyword>
<dbReference type="SMART" id="SM00220">
    <property type="entry name" value="S_TKc"/>
    <property type="match status" value="1"/>
</dbReference>
<dbReference type="Gene3D" id="3.30.200.20">
    <property type="entry name" value="Phosphorylase Kinase, domain 1"/>
    <property type="match status" value="1"/>
</dbReference>
<accession>A0A067QCA9</accession>
<feature type="region of interest" description="Disordered" evidence="11">
    <location>
        <begin position="1"/>
        <end position="41"/>
    </location>
</feature>
<dbReference type="AlphaFoldDB" id="A0A067QCA9"/>
<gene>
    <name evidence="14" type="ORF">JAAARDRAFT_191247</name>
</gene>
<evidence type="ECO:0000259" key="12">
    <source>
        <dbReference type="PROSITE" id="PS50011"/>
    </source>
</evidence>
<dbReference type="EMBL" id="KL197713">
    <property type="protein sequence ID" value="KDQ61137.1"/>
    <property type="molecule type" value="Genomic_DNA"/>
</dbReference>
<protein>
    <recommendedName>
        <fullName evidence="1">non-specific serine/threonine protein kinase</fullName>
        <ecNumber evidence="1">2.7.11.1</ecNumber>
    </recommendedName>
</protein>
<dbReference type="HOGENOM" id="CLU_000288_63_5_1"/>
<dbReference type="CDD" id="cd05123">
    <property type="entry name" value="STKc_AGC"/>
    <property type="match status" value="1"/>
</dbReference>
<evidence type="ECO:0000313" key="15">
    <source>
        <dbReference type="Proteomes" id="UP000027265"/>
    </source>
</evidence>
<evidence type="ECO:0000256" key="9">
    <source>
        <dbReference type="PROSITE-ProRule" id="PRU10141"/>
    </source>
</evidence>
<feature type="compositionally biased region" description="Acidic residues" evidence="11">
    <location>
        <begin position="362"/>
        <end position="371"/>
    </location>
</feature>
<dbReference type="InterPro" id="IPR045270">
    <property type="entry name" value="STKc_AGC"/>
</dbReference>
<dbReference type="Pfam" id="PF00069">
    <property type="entry name" value="Pkinase"/>
    <property type="match status" value="1"/>
</dbReference>